<comment type="caution">
    <text evidence="2">The sequence shown here is derived from an EMBL/GenBank/DDBJ whole genome shotgun (WGS) entry which is preliminary data.</text>
</comment>
<keyword evidence="1" id="KW-0812">Transmembrane</keyword>
<evidence type="ECO:0000256" key="1">
    <source>
        <dbReference type="SAM" id="Phobius"/>
    </source>
</evidence>
<feature type="transmembrane region" description="Helical" evidence="1">
    <location>
        <begin position="131"/>
        <end position="148"/>
    </location>
</feature>
<organism evidence="2 3">
    <name type="scientific">Luteibacter anthropi</name>
    <dbReference type="NCBI Taxonomy" id="564369"/>
    <lineage>
        <taxon>Bacteria</taxon>
        <taxon>Pseudomonadati</taxon>
        <taxon>Pseudomonadota</taxon>
        <taxon>Gammaproteobacteria</taxon>
        <taxon>Lysobacterales</taxon>
        <taxon>Rhodanobacteraceae</taxon>
        <taxon>Luteibacter</taxon>
    </lineage>
</organism>
<dbReference type="AlphaFoldDB" id="A0A7X5UCM3"/>
<protein>
    <submittedName>
        <fullName evidence="2">Uncharacterized protein</fullName>
    </submittedName>
</protein>
<dbReference type="RefSeq" id="WP_166950360.1">
    <property type="nucleotide sequence ID" value="NZ_JAARLZ010000009.1"/>
</dbReference>
<name>A0A7X5UCM3_9GAMM</name>
<keyword evidence="1" id="KW-1133">Transmembrane helix</keyword>
<reference evidence="2 3" key="1">
    <citation type="submission" date="2020-03" db="EMBL/GenBank/DDBJ databases">
        <authorList>
            <person name="Lai Q."/>
        </authorList>
    </citation>
    <scope>NUCLEOTIDE SEQUENCE [LARGE SCALE GENOMIC DNA]</scope>
    <source>
        <strain evidence="2 3">CCUG 25036</strain>
    </source>
</reference>
<feature type="transmembrane region" description="Helical" evidence="1">
    <location>
        <begin position="168"/>
        <end position="188"/>
    </location>
</feature>
<keyword evidence="3" id="KW-1185">Reference proteome</keyword>
<accession>A0A7X5UCM3</accession>
<dbReference type="Proteomes" id="UP000490980">
    <property type="component" value="Unassembled WGS sequence"/>
</dbReference>
<dbReference type="EMBL" id="JAARLZ010000009">
    <property type="protein sequence ID" value="NII08025.1"/>
    <property type="molecule type" value="Genomic_DNA"/>
</dbReference>
<evidence type="ECO:0000313" key="3">
    <source>
        <dbReference type="Proteomes" id="UP000490980"/>
    </source>
</evidence>
<sequence length="198" mass="21583">MPTWLHGALTTIREHSKAFFVFNVVFYGVFALGMVASLCLPDLQSAAMPGVDVLLPRADRLRMMGQVHVYGAPWLSSAIDSVIDLLVTAASSLLPETFQQTSSWTALVPRFAPDIDTFIPHSLTFTFKGEAYVLVAFAIYVGVRMSLWPHRYGLASRKEGLTAGAHAVARLSVFIAVAVLFASVYESVGSISYLSLPR</sequence>
<proteinExistence type="predicted"/>
<gene>
    <name evidence="2" type="ORF">HBF25_16700</name>
</gene>
<keyword evidence="1" id="KW-0472">Membrane</keyword>
<feature type="transmembrane region" description="Helical" evidence="1">
    <location>
        <begin position="20"/>
        <end position="40"/>
    </location>
</feature>
<evidence type="ECO:0000313" key="2">
    <source>
        <dbReference type="EMBL" id="NII08025.1"/>
    </source>
</evidence>